<dbReference type="InterPro" id="IPR004364">
    <property type="entry name" value="Aa-tRNA-synt_II"/>
</dbReference>
<dbReference type="PANTHER" id="PTHR22594">
    <property type="entry name" value="ASPARTYL/LYSYL-TRNA SYNTHETASE"/>
    <property type="match status" value="1"/>
</dbReference>
<sequence length="483" mass="55569">MFPYSRRFLSSCLNARSTRSIRELLQIKEVPVSPIEVKGWIKSFRALKKVSFIDLYDGTTNETLKVVIPITACPEVQGKPSLKTGQSVVIKNAHWKWTPNREQSFELSCSRDDVEILGEVGGDFPLQKKYVSLKQLRKWPLWKHRTTYLASLLRFRSYIETELTKILSNESFFKVQPPILTGSDCEGGGELFYVESNDSRITPGASKMKYFGQDTYLTVSTQLHLEVLALAMRNVWTLSPCFRAEKSDTNRHLSEFWMLEAEMCFVDDVRVLTQFVEDIIKNLVRSLLLQQNQLLPQLVPEEGADATEEVIKQWNSLINDKWTTITYTEAIELLVQRHSGEPFNHIPRWGNALQAEHEKWLSGTKFGGPVFVIDYPKDCKAFYMKVNSDNKTVACFDLLVPDMGEVVGGSVREDDYRRLIAEMEARKMNIQELYWYTELRKHGSVPHSGFGLGMERLVSWLYGNHNIRDAVPFHRAARSTIHL</sequence>
<evidence type="ECO:0000259" key="10">
    <source>
        <dbReference type="PROSITE" id="PS50862"/>
    </source>
</evidence>
<evidence type="ECO:0000313" key="12">
    <source>
        <dbReference type="Proteomes" id="UP000006790"/>
    </source>
</evidence>
<dbReference type="GO" id="GO:0004816">
    <property type="term" value="F:asparagine-tRNA ligase activity"/>
    <property type="evidence" value="ECO:0007669"/>
    <property type="project" value="UniProtKB-EC"/>
</dbReference>
<dbReference type="FunFam" id="3.30.930.10:FF:000016">
    <property type="entry name" value="Asparagine--tRNA ligase"/>
    <property type="match status" value="1"/>
</dbReference>
<dbReference type="PRINTS" id="PR01042">
    <property type="entry name" value="TRNASYNTHASP"/>
</dbReference>
<accession>G8JNC8</accession>
<gene>
    <name evidence="11" type="ordered locus">Ecym_1359</name>
</gene>
<dbReference type="InterPro" id="IPR004522">
    <property type="entry name" value="Asn-tRNA-ligase"/>
</dbReference>
<dbReference type="STRING" id="931890.G8JNC8"/>
<dbReference type="OMA" id="PEMAFYD"/>
<evidence type="ECO:0000256" key="4">
    <source>
        <dbReference type="ARBA" id="ARBA00022741"/>
    </source>
</evidence>
<dbReference type="GO" id="GO:0005739">
    <property type="term" value="C:mitochondrion"/>
    <property type="evidence" value="ECO:0007669"/>
    <property type="project" value="EnsemblFungi"/>
</dbReference>
<dbReference type="eggNOG" id="KOG0554">
    <property type="taxonomic scope" value="Eukaryota"/>
</dbReference>
<evidence type="ECO:0000256" key="5">
    <source>
        <dbReference type="ARBA" id="ARBA00022840"/>
    </source>
</evidence>
<feature type="domain" description="Aminoacyl-transfer RNA synthetases class-II family profile" evidence="10">
    <location>
        <begin position="153"/>
        <end position="472"/>
    </location>
</feature>
<dbReference type="InterPro" id="IPR006195">
    <property type="entry name" value="aa-tRNA-synth_II"/>
</dbReference>
<dbReference type="InParanoid" id="G8JNC8"/>
<dbReference type="FunCoup" id="G8JNC8">
    <property type="interactions" value="469"/>
</dbReference>
<comment type="similarity">
    <text evidence="1">Belongs to the class-II aminoacyl-tRNA synthetase family.</text>
</comment>
<dbReference type="Gene3D" id="2.40.50.140">
    <property type="entry name" value="Nucleic acid-binding proteins"/>
    <property type="match status" value="1"/>
</dbReference>
<keyword evidence="6" id="KW-0648">Protein biosynthesis</keyword>
<dbReference type="CDD" id="cd04318">
    <property type="entry name" value="EcAsnRS_like_N"/>
    <property type="match status" value="1"/>
</dbReference>
<dbReference type="EMBL" id="CP002497">
    <property type="protein sequence ID" value="AET37592.1"/>
    <property type="molecule type" value="Genomic_DNA"/>
</dbReference>
<dbReference type="KEGG" id="erc:Ecym_1359"/>
<dbReference type="PANTHER" id="PTHR22594:SF34">
    <property type="entry name" value="ASPARAGINE--TRNA LIGASE, MITOCHONDRIAL-RELATED"/>
    <property type="match status" value="1"/>
</dbReference>
<evidence type="ECO:0000256" key="7">
    <source>
        <dbReference type="ARBA" id="ARBA00023146"/>
    </source>
</evidence>
<name>G8JNC8_ERECY</name>
<evidence type="ECO:0000256" key="3">
    <source>
        <dbReference type="ARBA" id="ARBA00022598"/>
    </source>
</evidence>
<evidence type="ECO:0000256" key="6">
    <source>
        <dbReference type="ARBA" id="ARBA00022917"/>
    </source>
</evidence>
<evidence type="ECO:0000256" key="8">
    <source>
        <dbReference type="ARBA" id="ARBA00029886"/>
    </source>
</evidence>
<proteinExistence type="inferred from homology"/>
<dbReference type="InterPro" id="IPR045864">
    <property type="entry name" value="aa-tRNA-synth_II/BPL/LPL"/>
</dbReference>
<dbReference type="PROSITE" id="PS50862">
    <property type="entry name" value="AA_TRNA_LIGASE_II"/>
    <property type="match status" value="1"/>
</dbReference>
<dbReference type="EC" id="6.1.1.22" evidence="2"/>
<dbReference type="NCBIfam" id="TIGR00457">
    <property type="entry name" value="asnS"/>
    <property type="match status" value="1"/>
</dbReference>
<evidence type="ECO:0000313" key="11">
    <source>
        <dbReference type="EMBL" id="AET37592.1"/>
    </source>
</evidence>
<dbReference type="Pfam" id="PF00152">
    <property type="entry name" value="tRNA-synt_2"/>
    <property type="match status" value="1"/>
</dbReference>
<reference evidence="12" key="1">
    <citation type="journal article" date="2012" name="G3 (Bethesda)">
        <title>Pichia sorbitophila, an interspecies yeast hybrid reveals early steps of genome resolution following polyploidization.</title>
        <authorList>
            <person name="Leh Louis V."/>
            <person name="Despons L."/>
            <person name="Friedrich A."/>
            <person name="Martin T."/>
            <person name="Durrens P."/>
            <person name="Casaregola S."/>
            <person name="Neuveglise C."/>
            <person name="Fairhead C."/>
            <person name="Marck C."/>
            <person name="Cruz J.A."/>
            <person name="Straub M.L."/>
            <person name="Kugler V."/>
            <person name="Sacerdot C."/>
            <person name="Uzunov Z."/>
            <person name="Thierry A."/>
            <person name="Weiss S."/>
            <person name="Bleykasten C."/>
            <person name="De Montigny J."/>
            <person name="Jacques N."/>
            <person name="Jung P."/>
            <person name="Lemaire M."/>
            <person name="Mallet S."/>
            <person name="Morel G."/>
            <person name="Richard G.F."/>
            <person name="Sarkar A."/>
            <person name="Savel G."/>
            <person name="Schacherer J."/>
            <person name="Seret M.L."/>
            <person name="Talla E."/>
            <person name="Samson G."/>
            <person name="Jubin C."/>
            <person name="Poulain J."/>
            <person name="Vacherie B."/>
            <person name="Barbe V."/>
            <person name="Pelletier E."/>
            <person name="Sherman D.J."/>
            <person name="Westhof E."/>
            <person name="Weissenbach J."/>
            <person name="Baret P.V."/>
            <person name="Wincker P."/>
            <person name="Gaillardin C."/>
            <person name="Dujon B."/>
            <person name="Souciet J.L."/>
        </authorList>
    </citation>
    <scope>NUCLEOTIDE SEQUENCE [LARGE SCALE GENOMIC DNA]</scope>
    <source>
        <strain evidence="12">CBS 270.75 / DBVPG 7215 / KCTC 17166 / NRRL Y-17582</strain>
    </source>
</reference>
<dbReference type="Gene3D" id="3.30.930.10">
    <property type="entry name" value="Bira Bifunctional Protein, Domain 2"/>
    <property type="match status" value="1"/>
</dbReference>
<protein>
    <recommendedName>
        <fullName evidence="9">Asparagine--tRNA ligase, mitochondrial</fullName>
        <ecNumber evidence="2">6.1.1.22</ecNumber>
    </recommendedName>
    <alternativeName>
        <fullName evidence="8">Asparaginyl-tRNA synthetase</fullName>
    </alternativeName>
</protein>
<evidence type="ECO:0000256" key="1">
    <source>
        <dbReference type="ARBA" id="ARBA00008226"/>
    </source>
</evidence>
<dbReference type="SUPFAM" id="SSF55681">
    <property type="entry name" value="Class II aaRS and biotin synthetases"/>
    <property type="match status" value="1"/>
</dbReference>
<keyword evidence="3" id="KW-0436">Ligase</keyword>
<dbReference type="GO" id="GO:0070145">
    <property type="term" value="P:mitochondrial asparaginyl-tRNA aminoacylation"/>
    <property type="evidence" value="ECO:0007669"/>
    <property type="project" value="EnsemblFungi"/>
</dbReference>
<dbReference type="NCBIfam" id="NF003037">
    <property type="entry name" value="PRK03932.1"/>
    <property type="match status" value="1"/>
</dbReference>
<keyword evidence="7" id="KW-0030">Aminoacyl-tRNA synthetase</keyword>
<dbReference type="AlphaFoldDB" id="G8JNC8"/>
<evidence type="ECO:0000256" key="2">
    <source>
        <dbReference type="ARBA" id="ARBA00012816"/>
    </source>
</evidence>
<evidence type="ECO:0000256" key="9">
    <source>
        <dbReference type="ARBA" id="ARBA00068798"/>
    </source>
</evidence>
<dbReference type="InterPro" id="IPR002312">
    <property type="entry name" value="Asp/Asn-tRNA-synth_IIb"/>
</dbReference>
<dbReference type="OrthoDB" id="43906at2759"/>
<dbReference type="Proteomes" id="UP000006790">
    <property type="component" value="Chromosome 1"/>
</dbReference>
<organism evidence="11 12">
    <name type="scientific">Eremothecium cymbalariae (strain CBS 270.75 / DBVPG 7215 / KCTC 17166 / NRRL Y-17582)</name>
    <name type="common">Yeast</name>
    <dbReference type="NCBI Taxonomy" id="931890"/>
    <lineage>
        <taxon>Eukaryota</taxon>
        <taxon>Fungi</taxon>
        <taxon>Dikarya</taxon>
        <taxon>Ascomycota</taxon>
        <taxon>Saccharomycotina</taxon>
        <taxon>Saccharomycetes</taxon>
        <taxon>Saccharomycetales</taxon>
        <taxon>Saccharomycetaceae</taxon>
        <taxon>Eremothecium</taxon>
    </lineage>
</organism>
<keyword evidence="12" id="KW-1185">Reference proteome</keyword>
<dbReference type="HOGENOM" id="CLU_004553_2_0_1"/>
<dbReference type="RefSeq" id="XP_003644409.1">
    <property type="nucleotide sequence ID" value="XM_003644361.1"/>
</dbReference>
<keyword evidence="5" id="KW-0067">ATP-binding</keyword>
<dbReference type="GO" id="GO:0005524">
    <property type="term" value="F:ATP binding"/>
    <property type="evidence" value="ECO:0007669"/>
    <property type="project" value="UniProtKB-KW"/>
</dbReference>
<keyword evidence="4" id="KW-0547">Nucleotide-binding</keyword>
<dbReference type="GeneID" id="11472616"/>
<dbReference type="InterPro" id="IPR012340">
    <property type="entry name" value="NA-bd_OB-fold"/>
</dbReference>